<keyword evidence="7" id="KW-0808">Transferase</keyword>
<comment type="similarity">
    <text evidence="2">In the N-terminal section; belongs to the glycosyltransferase 51 family.</text>
</comment>
<dbReference type="RefSeq" id="WP_006702284.1">
    <property type="nucleotide sequence ID" value="NZ_KI391971.1"/>
</dbReference>
<keyword evidence="13 18" id="KW-0472">Membrane</keyword>
<keyword evidence="11" id="KW-0573">Peptidoglycan synthesis</keyword>
<evidence type="ECO:0000256" key="4">
    <source>
        <dbReference type="ARBA" id="ARBA00022645"/>
    </source>
</evidence>
<sequence>MNENQPLEPQRIPSRHDKMEEEIGSTDKWYKKIWNHPWFKNFREFWKKFHLTKLFLTVFLTFTAFFLTYLVYGAKTADVSGLRAGMIQETVIYDEAGQEAGALNISKAEYVPLNEISTFMKDAVISTEDKRFYHHKGFDLVGILRAFAGVIIHRGNIVGGGSTLTQQLAKNTFLTLDQTLMRKAKELFLSLEIEKHYTKDQIFEMYLNNAYFGNGAYGIENAARRYFGKSAANLSLSESAILAGALKAPSYYNPIDNYDATLKRRATVLSLMVNNGKISEQDANIAGESEISLVDNYVANSRYRYPYYFDAVINEITQNYGIKEEDLFNKGYRIYTGLNQKLQADMEETFGNTQLYPAYDDGTKAQAASIAMEPQTGNVLAVVGGRIDGSGKHTFRGFNRATQMKVQPGSTFKPLAVYTLALEEGYEPNSTLIDEKRSYGPEKYTPENWNHQNKGTVTMTEALSLSWNAPAVWLLDQLGLKKGVEKVHQFGISTVPEDEYLGIALGGLTKGVSPMEMASAYTTFANKGVRAKGRFVTKIVDATGAVIVDNTTPQTNKVTSESVADKMTSMLLTVYAPGGGGANAAPAGYTIAGKTGTTETVNGEDGARDQWMIGYTPDMVVATWMGYDDSAKYSLAVSSTHGVGPLFQLEMYGLLSTSSKNTPFNVKPAVANQKNTSPVNVDEIIQKAEETGKQIWSKVQEWTGQLWKKVGQ</sequence>
<evidence type="ECO:0000256" key="16">
    <source>
        <dbReference type="ARBA" id="ARBA00034000"/>
    </source>
</evidence>
<dbReference type="GO" id="GO:0006508">
    <property type="term" value="P:proteolysis"/>
    <property type="evidence" value="ECO:0007669"/>
    <property type="project" value="UniProtKB-KW"/>
</dbReference>
<evidence type="ECO:0000256" key="11">
    <source>
        <dbReference type="ARBA" id="ARBA00022984"/>
    </source>
</evidence>
<dbReference type="Pfam" id="PF00912">
    <property type="entry name" value="Transgly"/>
    <property type="match status" value="1"/>
</dbReference>
<evidence type="ECO:0000259" key="19">
    <source>
        <dbReference type="Pfam" id="PF00905"/>
    </source>
</evidence>
<evidence type="ECO:0000256" key="10">
    <source>
        <dbReference type="ARBA" id="ARBA00022960"/>
    </source>
</evidence>
<dbReference type="Gene3D" id="3.40.710.10">
    <property type="entry name" value="DD-peptidase/beta-lactamase superfamily"/>
    <property type="match status" value="1"/>
</dbReference>
<protein>
    <submittedName>
        <fullName evidence="21">1A family penicillin-binding protein</fullName>
    </submittedName>
</protein>
<comment type="catalytic activity">
    <reaction evidence="17">
        <text>[GlcNAc-(1-&gt;4)-Mur2Ac(oyl-L-Ala-gamma-D-Glu-L-Lys-D-Ala-D-Ala)](n)-di-trans,octa-cis-undecaprenyl diphosphate + beta-D-GlcNAc-(1-&gt;4)-Mur2Ac(oyl-L-Ala-gamma-D-Glu-L-Lys-D-Ala-D-Ala)-di-trans,octa-cis-undecaprenyl diphosphate = [GlcNAc-(1-&gt;4)-Mur2Ac(oyl-L-Ala-gamma-D-Glu-L-Lys-D-Ala-D-Ala)](n+1)-di-trans,octa-cis-undecaprenyl diphosphate + di-trans,octa-cis-undecaprenyl diphosphate + H(+)</text>
        <dbReference type="Rhea" id="RHEA:23708"/>
        <dbReference type="Rhea" id="RHEA-COMP:9602"/>
        <dbReference type="Rhea" id="RHEA-COMP:9603"/>
        <dbReference type="ChEBI" id="CHEBI:15378"/>
        <dbReference type="ChEBI" id="CHEBI:58405"/>
        <dbReference type="ChEBI" id="CHEBI:60033"/>
        <dbReference type="ChEBI" id="CHEBI:78435"/>
        <dbReference type="EC" id="2.4.99.28"/>
    </reaction>
</comment>
<reference evidence="21" key="2">
    <citation type="submission" date="2011-10" db="EMBL/GenBank/DDBJ databases">
        <title>The Genome Sequence of Granulicatella elegans ATCC 700633.</title>
        <authorList>
            <consortium name="The Broad Institute Genome Sequencing Platform"/>
            <consortium name="The Broad Institute Genome Sequencing Center for Infectious Disease"/>
            <person name="Earl A."/>
            <person name="Ward D."/>
            <person name="Feldgarden M."/>
            <person name="Gevers D."/>
            <person name="Sibley C.D."/>
            <person name="Field T.R."/>
            <person name="Grinwis M."/>
            <person name="Eshaghurshan C.S."/>
            <person name="Surette M.G."/>
            <person name="Young S.K."/>
            <person name="Zeng Q."/>
            <person name="Gargeya S."/>
            <person name="Fitzgerald M."/>
            <person name="Haas B."/>
            <person name="Abouelleil A."/>
            <person name="Alvarado L."/>
            <person name="Arachchi H.M."/>
            <person name="Berlin A."/>
            <person name="Brown A."/>
            <person name="Chapman S.B."/>
            <person name="Chen Z."/>
            <person name="Dunbar C."/>
            <person name="Freedman E."/>
            <person name="Gearin G."/>
            <person name="Goldberg J."/>
            <person name="Griggs A."/>
            <person name="Gujja S."/>
            <person name="Heiman D."/>
            <person name="Howarth C."/>
            <person name="Larson L."/>
            <person name="Lui A."/>
            <person name="MacDonald P.J.P."/>
            <person name="Montmayeur A."/>
            <person name="Murphy C."/>
            <person name="Neiman D."/>
            <person name="Pearson M."/>
            <person name="Priest M."/>
            <person name="Roberts A."/>
            <person name="Saif S."/>
            <person name="Shea T."/>
            <person name="Shenoy N."/>
            <person name="Sisk P."/>
            <person name="Stolte C."/>
            <person name="Sykes S."/>
            <person name="Wortman J."/>
            <person name="Nusbaum C."/>
            <person name="Birren B."/>
        </authorList>
    </citation>
    <scope>NUCLEOTIDE SEQUENCE [LARGE SCALE GENOMIC DNA]</scope>
    <source>
        <strain evidence="21">ATCC 700633</strain>
    </source>
</reference>
<dbReference type="InterPro" id="IPR001264">
    <property type="entry name" value="Glyco_trans_51"/>
</dbReference>
<dbReference type="GO" id="GO:0009252">
    <property type="term" value="P:peptidoglycan biosynthetic process"/>
    <property type="evidence" value="ECO:0007669"/>
    <property type="project" value="UniProtKB-KW"/>
</dbReference>
<dbReference type="NCBIfam" id="TIGR02074">
    <property type="entry name" value="PBP_1a_fam"/>
    <property type="match status" value="1"/>
</dbReference>
<dbReference type="STRING" id="626369.HMPREF0446_00011"/>
<dbReference type="SUPFAM" id="SSF56601">
    <property type="entry name" value="beta-lactamase/transpeptidase-like"/>
    <property type="match status" value="1"/>
</dbReference>
<proteinExistence type="inferred from homology"/>
<dbReference type="GO" id="GO:0008955">
    <property type="term" value="F:peptidoglycan glycosyltransferase activity"/>
    <property type="evidence" value="ECO:0007669"/>
    <property type="project" value="UniProtKB-EC"/>
</dbReference>
<keyword evidence="5" id="KW-0645">Protease</keyword>
<dbReference type="PANTHER" id="PTHR32282:SF32">
    <property type="entry name" value="PENICILLIN-BINDING PROTEIN 2A"/>
    <property type="match status" value="1"/>
</dbReference>
<keyword evidence="6" id="KW-0328">Glycosyltransferase</keyword>
<keyword evidence="4" id="KW-0121">Carboxypeptidase</keyword>
<evidence type="ECO:0000256" key="18">
    <source>
        <dbReference type="SAM" id="Phobius"/>
    </source>
</evidence>
<comment type="catalytic activity">
    <reaction evidence="16">
        <text>Preferential cleavage: (Ac)2-L-Lys-D-Ala-|-D-Ala. Also transpeptidation of peptidyl-alanyl moieties that are N-acyl substituents of D-alanine.</text>
        <dbReference type="EC" id="3.4.16.4"/>
    </reaction>
</comment>
<keyword evidence="15" id="KW-0961">Cell wall biogenesis/degradation</keyword>
<dbReference type="PANTHER" id="PTHR32282">
    <property type="entry name" value="BINDING PROTEIN TRANSPEPTIDASE, PUTATIVE-RELATED"/>
    <property type="match status" value="1"/>
</dbReference>
<keyword evidence="10" id="KW-0133">Cell shape</keyword>
<organism evidence="21 22">
    <name type="scientific">Granulicatella elegans ATCC 700633</name>
    <dbReference type="NCBI Taxonomy" id="626369"/>
    <lineage>
        <taxon>Bacteria</taxon>
        <taxon>Bacillati</taxon>
        <taxon>Bacillota</taxon>
        <taxon>Bacilli</taxon>
        <taxon>Lactobacillales</taxon>
        <taxon>Carnobacteriaceae</taxon>
        <taxon>Granulicatella</taxon>
    </lineage>
</organism>
<dbReference type="SUPFAM" id="SSF53955">
    <property type="entry name" value="Lysozyme-like"/>
    <property type="match status" value="1"/>
</dbReference>
<dbReference type="HOGENOM" id="CLU_006354_2_2_9"/>
<evidence type="ECO:0000256" key="8">
    <source>
        <dbReference type="ARBA" id="ARBA00022692"/>
    </source>
</evidence>
<dbReference type="InterPro" id="IPR050396">
    <property type="entry name" value="Glycosyltr_51/Transpeptidase"/>
</dbReference>
<dbReference type="InterPro" id="IPR001460">
    <property type="entry name" value="PCN-bd_Tpept"/>
</dbReference>
<evidence type="ECO:0000313" key="21">
    <source>
        <dbReference type="EMBL" id="EEW93129.1"/>
    </source>
</evidence>
<evidence type="ECO:0000256" key="6">
    <source>
        <dbReference type="ARBA" id="ARBA00022676"/>
    </source>
</evidence>
<dbReference type="GO" id="GO:0071555">
    <property type="term" value="P:cell wall organization"/>
    <property type="evidence" value="ECO:0007669"/>
    <property type="project" value="UniProtKB-KW"/>
</dbReference>
<keyword evidence="8 18" id="KW-0812">Transmembrane</keyword>
<evidence type="ECO:0000256" key="1">
    <source>
        <dbReference type="ARBA" id="ARBA00007090"/>
    </source>
</evidence>
<evidence type="ECO:0000256" key="17">
    <source>
        <dbReference type="ARBA" id="ARBA00049902"/>
    </source>
</evidence>
<evidence type="ECO:0000259" key="20">
    <source>
        <dbReference type="Pfam" id="PF00912"/>
    </source>
</evidence>
<dbReference type="Proteomes" id="UP000002939">
    <property type="component" value="Unassembled WGS sequence"/>
</dbReference>
<keyword evidence="3" id="KW-1003">Cell membrane</keyword>
<name>D0BJ76_9LACT</name>
<keyword evidence="9" id="KW-0378">Hydrolase</keyword>
<keyword evidence="14" id="KW-0511">Multifunctional enzyme</keyword>
<dbReference type="GO" id="GO:0009002">
    <property type="term" value="F:serine-type D-Ala-D-Ala carboxypeptidase activity"/>
    <property type="evidence" value="ECO:0007669"/>
    <property type="project" value="UniProtKB-EC"/>
</dbReference>
<dbReference type="InterPro" id="IPR012338">
    <property type="entry name" value="Beta-lactam/transpept-like"/>
</dbReference>
<feature type="domain" description="Penicillin-binding protein transpeptidase" evidence="19">
    <location>
        <begin position="370"/>
        <end position="636"/>
    </location>
</feature>
<dbReference type="Pfam" id="PF00905">
    <property type="entry name" value="Transpeptidase"/>
    <property type="match status" value="1"/>
</dbReference>
<dbReference type="GO" id="GO:0030288">
    <property type="term" value="C:outer membrane-bounded periplasmic space"/>
    <property type="evidence" value="ECO:0007669"/>
    <property type="project" value="TreeGrafter"/>
</dbReference>
<keyword evidence="22" id="KW-1185">Reference proteome</keyword>
<dbReference type="GO" id="GO:0008658">
    <property type="term" value="F:penicillin binding"/>
    <property type="evidence" value="ECO:0007669"/>
    <property type="project" value="InterPro"/>
</dbReference>
<evidence type="ECO:0000256" key="2">
    <source>
        <dbReference type="ARBA" id="ARBA00007739"/>
    </source>
</evidence>
<dbReference type="FunFam" id="1.10.3810.10:FF:000001">
    <property type="entry name" value="Penicillin-binding protein 1A"/>
    <property type="match status" value="1"/>
</dbReference>
<evidence type="ECO:0000256" key="14">
    <source>
        <dbReference type="ARBA" id="ARBA00023268"/>
    </source>
</evidence>
<dbReference type="eggNOG" id="COG0744">
    <property type="taxonomic scope" value="Bacteria"/>
</dbReference>
<reference evidence="21" key="1">
    <citation type="submission" date="2009-09" db="EMBL/GenBank/DDBJ databases">
        <authorList>
            <consortium name="The Broad Institute Genome Sequencing Platform"/>
            <person name="Ward D."/>
            <person name="Feldgarden M."/>
            <person name="Earl A."/>
            <person name="Young S.K."/>
            <person name="Zeng Q."/>
            <person name="Koehrsen M."/>
            <person name="Alvarado L."/>
            <person name="Berlin A."/>
            <person name="Bochicchio J."/>
            <person name="Borenstein D."/>
            <person name="Chapman S.B."/>
            <person name="Chen Z."/>
            <person name="Engels R."/>
            <person name="Freedman E."/>
            <person name="Gellesch M."/>
            <person name="Goldberg J."/>
            <person name="Griggs A."/>
            <person name="Gujja S."/>
            <person name="Heilman E."/>
            <person name="Heiman D."/>
            <person name="Hepburn T."/>
            <person name="Howarth C."/>
            <person name="Jen D."/>
            <person name="Larson L."/>
            <person name="Lewis B."/>
            <person name="Mehta T."/>
            <person name="Park D."/>
            <person name="Pearson M."/>
            <person name="Roberts A."/>
            <person name="Saif S."/>
            <person name="Shea T."/>
            <person name="Shenoy N."/>
            <person name="Sisk P."/>
            <person name="Stolte C."/>
            <person name="Sykes S."/>
            <person name="Thomson T."/>
            <person name="Walk T."/>
            <person name="White J."/>
            <person name="Yandava C."/>
            <person name="Sibley C.D."/>
            <person name="Field T.R."/>
            <person name="Grinwis M."/>
            <person name="Eshaghurshan C.S."/>
            <person name="Surette M.G."/>
            <person name="Haas B."/>
            <person name="Nusbaum C."/>
            <person name="Birren B."/>
        </authorList>
    </citation>
    <scope>NUCLEOTIDE SEQUENCE [LARGE SCALE GENOMIC DNA]</scope>
    <source>
        <strain evidence="21">ATCC 700633</strain>
    </source>
</reference>
<evidence type="ECO:0000256" key="12">
    <source>
        <dbReference type="ARBA" id="ARBA00022989"/>
    </source>
</evidence>
<dbReference type="OrthoDB" id="9766909at2"/>
<dbReference type="InterPro" id="IPR023346">
    <property type="entry name" value="Lysozyme-like_dom_sf"/>
</dbReference>
<accession>D0BJ76</accession>
<evidence type="ECO:0000256" key="9">
    <source>
        <dbReference type="ARBA" id="ARBA00022801"/>
    </source>
</evidence>
<evidence type="ECO:0000256" key="7">
    <source>
        <dbReference type="ARBA" id="ARBA00022679"/>
    </source>
</evidence>
<feature type="domain" description="Glycosyl transferase family 51" evidence="20">
    <location>
        <begin position="105"/>
        <end position="272"/>
    </location>
</feature>
<evidence type="ECO:0000256" key="15">
    <source>
        <dbReference type="ARBA" id="ARBA00023316"/>
    </source>
</evidence>
<comment type="similarity">
    <text evidence="1">In the C-terminal section; belongs to the transpeptidase family.</text>
</comment>
<evidence type="ECO:0000256" key="13">
    <source>
        <dbReference type="ARBA" id="ARBA00023136"/>
    </source>
</evidence>
<keyword evidence="12 18" id="KW-1133">Transmembrane helix</keyword>
<comment type="caution">
    <text evidence="21">The sequence shown here is derived from an EMBL/GenBank/DDBJ whole genome shotgun (WGS) entry which is preliminary data.</text>
</comment>
<dbReference type="GO" id="GO:0008360">
    <property type="term" value="P:regulation of cell shape"/>
    <property type="evidence" value="ECO:0007669"/>
    <property type="project" value="UniProtKB-KW"/>
</dbReference>
<feature type="transmembrane region" description="Helical" evidence="18">
    <location>
        <begin position="54"/>
        <end position="72"/>
    </location>
</feature>
<dbReference type="EMBL" id="ACRF02000016">
    <property type="protein sequence ID" value="EEW93129.1"/>
    <property type="molecule type" value="Genomic_DNA"/>
</dbReference>
<dbReference type="AlphaFoldDB" id="D0BJ76"/>
<evidence type="ECO:0000256" key="5">
    <source>
        <dbReference type="ARBA" id="ARBA00022670"/>
    </source>
</evidence>
<evidence type="ECO:0000313" key="22">
    <source>
        <dbReference type="Proteomes" id="UP000002939"/>
    </source>
</evidence>
<evidence type="ECO:0000256" key="3">
    <source>
        <dbReference type="ARBA" id="ARBA00022475"/>
    </source>
</evidence>
<dbReference type="Gene3D" id="1.10.3810.10">
    <property type="entry name" value="Biosynthetic peptidoglycan transglycosylase-like"/>
    <property type="match status" value="1"/>
</dbReference>
<gene>
    <name evidence="21" type="ORF">HMPREF0446_00011</name>
</gene>
<dbReference type="InterPro" id="IPR036950">
    <property type="entry name" value="PBP_transglycosylase"/>
</dbReference>